<dbReference type="AlphaFoldDB" id="A0A256FN38"/>
<dbReference type="Proteomes" id="UP000215590">
    <property type="component" value="Unassembled WGS sequence"/>
</dbReference>
<organism evidence="1 2">
    <name type="scientific">Brucella thiophenivorans</name>
    <dbReference type="NCBI Taxonomy" id="571255"/>
    <lineage>
        <taxon>Bacteria</taxon>
        <taxon>Pseudomonadati</taxon>
        <taxon>Pseudomonadota</taxon>
        <taxon>Alphaproteobacteria</taxon>
        <taxon>Hyphomicrobiales</taxon>
        <taxon>Brucellaceae</taxon>
        <taxon>Brucella/Ochrobactrum group</taxon>
        <taxon>Brucella</taxon>
    </lineage>
</organism>
<reference evidence="1 2" key="1">
    <citation type="submission" date="2017-07" db="EMBL/GenBank/DDBJ databases">
        <title>Phylogenetic study on the rhizospheric bacterium Ochrobactrum sp. A44.</title>
        <authorList>
            <person name="Krzyzanowska D.M."/>
            <person name="Ossowicki A."/>
            <person name="Rajewska M."/>
            <person name="Maciag T."/>
            <person name="Kaczynski Z."/>
            <person name="Czerwicka M."/>
            <person name="Jafra S."/>
        </authorList>
    </citation>
    <scope>NUCLEOTIDE SEQUENCE [LARGE SCALE GENOMIC DNA]</scope>
    <source>
        <strain evidence="1 2">DSM 7216</strain>
    </source>
</reference>
<proteinExistence type="predicted"/>
<gene>
    <name evidence="1" type="ORF">CEV31_4406</name>
</gene>
<name>A0A256FN38_9HYPH</name>
<protein>
    <submittedName>
        <fullName evidence="1">Putative transposase</fullName>
    </submittedName>
</protein>
<comment type="caution">
    <text evidence="1">The sequence shown here is derived from an EMBL/GenBank/DDBJ whole genome shotgun (WGS) entry which is preliminary data.</text>
</comment>
<evidence type="ECO:0000313" key="2">
    <source>
        <dbReference type="Proteomes" id="UP000215590"/>
    </source>
</evidence>
<keyword evidence="2" id="KW-1185">Reference proteome</keyword>
<evidence type="ECO:0000313" key="1">
    <source>
        <dbReference type="EMBL" id="OYR16257.1"/>
    </source>
</evidence>
<accession>A0A256FN38</accession>
<dbReference type="EMBL" id="NNRJ01000045">
    <property type="protein sequence ID" value="OYR16257.1"/>
    <property type="molecule type" value="Genomic_DNA"/>
</dbReference>
<sequence length="44" mass="5464">MTEEHQLHYHRHRFPAEIIAHAVWLYYRFPLSFRDVENLLAERA</sequence>